<protein>
    <submittedName>
        <fullName evidence="2">Uncharacterized protein</fullName>
    </submittedName>
</protein>
<proteinExistence type="predicted"/>
<accession>A0A7Y9JCL1</accession>
<sequence length="120" mass="13161">AEAPKSLTLASWPREVRLAWHYLSMYLDDSGRGVDDPRLVLAECFPLDRDVTEKKMTGWLDLMGVPGPSSSPTTTPRCAATSSPASVTCTRPSSEPTQKINRPTKSKLPPCPIHEPDGLW</sequence>
<gene>
    <name evidence="2" type="ORF">BJZ21_004100</name>
</gene>
<feature type="non-terminal residue" evidence="2">
    <location>
        <position position="1"/>
    </location>
</feature>
<evidence type="ECO:0000313" key="3">
    <source>
        <dbReference type="Proteomes" id="UP000535511"/>
    </source>
</evidence>
<evidence type="ECO:0000256" key="1">
    <source>
        <dbReference type="SAM" id="MobiDB-lite"/>
    </source>
</evidence>
<reference evidence="2 3" key="1">
    <citation type="submission" date="2020-07" db="EMBL/GenBank/DDBJ databases">
        <title>Sequencing the genomes of 1000 actinobacteria strains.</title>
        <authorList>
            <person name="Klenk H.-P."/>
        </authorList>
    </citation>
    <scope>NUCLEOTIDE SEQUENCE [LARGE SCALE GENOMIC DNA]</scope>
    <source>
        <strain evidence="2 3">DSM 21350</strain>
    </source>
</reference>
<name>A0A7Y9JCL1_9ACTN</name>
<feature type="region of interest" description="Disordered" evidence="1">
    <location>
        <begin position="63"/>
        <end position="120"/>
    </location>
</feature>
<evidence type="ECO:0000313" key="2">
    <source>
        <dbReference type="EMBL" id="NYD44017.1"/>
    </source>
</evidence>
<dbReference type="Proteomes" id="UP000535511">
    <property type="component" value="Unassembled WGS sequence"/>
</dbReference>
<dbReference type="AlphaFoldDB" id="A0A7Y9JCL1"/>
<feature type="compositionally biased region" description="Low complexity" evidence="1">
    <location>
        <begin position="68"/>
        <end position="86"/>
    </location>
</feature>
<dbReference type="EMBL" id="JACCBG010000001">
    <property type="protein sequence ID" value="NYD44017.1"/>
    <property type="molecule type" value="Genomic_DNA"/>
</dbReference>
<comment type="caution">
    <text evidence="2">The sequence shown here is derived from an EMBL/GenBank/DDBJ whole genome shotgun (WGS) entry which is preliminary data.</text>
</comment>
<organism evidence="2 3">
    <name type="scientific">Nocardioides panaciterrulae</name>
    <dbReference type="NCBI Taxonomy" id="661492"/>
    <lineage>
        <taxon>Bacteria</taxon>
        <taxon>Bacillati</taxon>
        <taxon>Actinomycetota</taxon>
        <taxon>Actinomycetes</taxon>
        <taxon>Propionibacteriales</taxon>
        <taxon>Nocardioidaceae</taxon>
        <taxon>Nocardioides</taxon>
    </lineage>
</organism>
<feature type="compositionally biased region" description="Polar residues" evidence="1">
    <location>
        <begin position="87"/>
        <end position="103"/>
    </location>
</feature>
<dbReference type="RefSeq" id="WP_218851574.1">
    <property type="nucleotide sequence ID" value="NZ_JACCBG010000001.1"/>
</dbReference>
<keyword evidence="3" id="KW-1185">Reference proteome</keyword>